<dbReference type="InterPro" id="IPR014105">
    <property type="entry name" value="Carotenoid/retinoid_OxRdtase"/>
</dbReference>
<evidence type="ECO:0000256" key="5">
    <source>
        <dbReference type="ARBA" id="ARBA00038194"/>
    </source>
</evidence>
<dbReference type="Gene3D" id="3.50.50.60">
    <property type="entry name" value="FAD/NAD(P)-binding domain"/>
    <property type="match status" value="2"/>
</dbReference>
<evidence type="ECO:0000256" key="10">
    <source>
        <dbReference type="RuleBase" id="RU362075"/>
    </source>
</evidence>
<evidence type="ECO:0000259" key="11">
    <source>
        <dbReference type="Pfam" id="PF01593"/>
    </source>
</evidence>
<name>A0A5J5FX48_9BACL</name>
<gene>
    <name evidence="12" type="primary">crtI</name>
    <name evidence="12" type="ORF">F4V43_16710</name>
</gene>
<evidence type="ECO:0000256" key="1">
    <source>
        <dbReference type="ARBA" id="ARBA00001974"/>
    </source>
</evidence>
<evidence type="ECO:0000256" key="2">
    <source>
        <dbReference type="ARBA" id="ARBA00022746"/>
    </source>
</evidence>
<dbReference type="RefSeq" id="WP_150459396.1">
    <property type="nucleotide sequence ID" value="NZ_VYKK01000027.1"/>
</dbReference>
<feature type="domain" description="Amine oxidase" evidence="11">
    <location>
        <begin position="14"/>
        <end position="302"/>
    </location>
</feature>
<evidence type="ECO:0000256" key="8">
    <source>
        <dbReference type="ARBA" id="ARBA00042619"/>
    </source>
</evidence>
<reference evidence="12 13" key="1">
    <citation type="submission" date="2019-09" db="EMBL/GenBank/DDBJ databases">
        <title>Bacillus ochoae sp. nov., Paenibacillus whitsoniae sp. nov., Paenibacillus spiritus sp. nov. Isolated from the Mars Exploration Rover during spacecraft assembly.</title>
        <authorList>
            <person name="Seuylemezian A."/>
            <person name="Vaishampayan P."/>
        </authorList>
    </citation>
    <scope>NUCLEOTIDE SEQUENCE [LARGE SCALE GENOMIC DNA]</scope>
    <source>
        <strain evidence="12 13">MER_111</strain>
    </source>
</reference>
<keyword evidence="3 10" id="KW-0560">Oxidoreductase</keyword>
<dbReference type="Proteomes" id="UP000367750">
    <property type="component" value="Unassembled WGS sequence"/>
</dbReference>
<dbReference type="EMBL" id="VYKK01000027">
    <property type="protein sequence ID" value="KAA8998389.1"/>
    <property type="molecule type" value="Genomic_DNA"/>
</dbReference>
<keyword evidence="13" id="KW-1185">Reference proteome</keyword>
<dbReference type="GO" id="GO:0016491">
    <property type="term" value="F:oxidoreductase activity"/>
    <property type="evidence" value="ECO:0007669"/>
    <property type="project" value="UniProtKB-KW"/>
</dbReference>
<comment type="pathway">
    <text evidence="4">Carotenoid biosynthesis; staphyloxanthin biosynthesis; staphyloxanthin from farnesyl diphosphate: step 3/5.</text>
</comment>
<dbReference type="InterPro" id="IPR002937">
    <property type="entry name" value="Amino_oxidase"/>
</dbReference>
<organism evidence="12 13">
    <name type="scientific">Paenibacillus spiritus</name>
    <dbReference type="NCBI Taxonomy" id="2496557"/>
    <lineage>
        <taxon>Bacteria</taxon>
        <taxon>Bacillati</taxon>
        <taxon>Bacillota</taxon>
        <taxon>Bacilli</taxon>
        <taxon>Bacillales</taxon>
        <taxon>Paenibacillaceae</taxon>
        <taxon>Paenibacillus</taxon>
    </lineage>
</organism>
<proteinExistence type="inferred from homology"/>
<evidence type="ECO:0000256" key="4">
    <source>
        <dbReference type="ARBA" id="ARBA00037901"/>
    </source>
</evidence>
<evidence type="ECO:0000256" key="3">
    <source>
        <dbReference type="ARBA" id="ARBA00023002"/>
    </source>
</evidence>
<comment type="catalytic activity">
    <reaction evidence="9">
        <text>all-trans-4,4'-diaponeurosporene + 2 AH2 + 2 O2 = 4,4'-diaponeurosporenal + 2 A + 3 H2O</text>
        <dbReference type="Rhea" id="RHEA:56104"/>
        <dbReference type="ChEBI" id="CHEBI:13193"/>
        <dbReference type="ChEBI" id="CHEBI:15377"/>
        <dbReference type="ChEBI" id="CHEBI:15379"/>
        <dbReference type="ChEBI" id="CHEBI:17499"/>
        <dbReference type="ChEBI" id="CHEBI:62743"/>
        <dbReference type="ChEBI" id="CHEBI:79065"/>
    </reaction>
</comment>
<dbReference type="AlphaFoldDB" id="A0A5J5FX48"/>
<dbReference type="Pfam" id="PF01593">
    <property type="entry name" value="Amino_oxidase"/>
    <property type="match status" value="1"/>
</dbReference>
<comment type="similarity">
    <text evidence="5">Belongs to the carotenoid/retinoid oxidoreductase family. CrtP subfamily.</text>
</comment>
<evidence type="ECO:0000256" key="7">
    <source>
        <dbReference type="ARBA" id="ARBA00041900"/>
    </source>
</evidence>
<sequence length="494" mass="53877">MRQRTAVVIGAGFGGLSCAVTLAARGWRVTVLERQDAPGGKLRRVEENGYRFDRGPSTITMPQAFAALYELAGERMEDHVELYELEPRTRNCFADGSVVDLSRDPERTAAQIALYSPQDALRYPAFLREAEKLSRLSQRRFLNRGPLSLRDKLSPGMIRDLVRVRPLVRLDTLLRRYFSHPNTLAMFGRYATYVGSSPYRAPSIFAMLGYTEAGEGVFGVRGGTYRLIEALTGLAERLGVTLLTGTEASSLAVRGGRVTGVETAGGFHGADAVICGGDALSVSRMLLPERSRPSLSDRKIGALEPSLSGMAILAGVRRTYEELLHHTVFFPADYRPEFEALFDTRTPPANPAVYVCHSGHSEPGLAPEGGSNLFILANAPALSPACDWEHEAEAYGRRVLDTLEARGIGGLHGAEVLRRWTPQDIERDTLAHKGAIYGISSNTARQTFFRPGNRSAELPNLWYVGGTVHPGGGTPIVSLSGRLVGERIAQEALR</sequence>
<keyword evidence="2 10" id="KW-0125">Carotenoid biosynthesis</keyword>
<dbReference type="OrthoDB" id="9814556at2"/>
<accession>A0A5J5FX48</accession>
<comment type="caution">
    <text evidence="12">The sequence shown here is derived from an EMBL/GenBank/DDBJ whole genome shotgun (WGS) entry which is preliminary data.</text>
</comment>
<protein>
    <recommendedName>
        <fullName evidence="6">4,4'-diaponeurosporene oxygenase</fullName>
    </recommendedName>
    <alternativeName>
        <fullName evidence="7">4,4'-diaponeurosporene oxidase</fullName>
    </alternativeName>
    <alternativeName>
        <fullName evidence="8">Carotenoid oxidase</fullName>
    </alternativeName>
</protein>
<dbReference type="GO" id="GO:0016117">
    <property type="term" value="P:carotenoid biosynthetic process"/>
    <property type="evidence" value="ECO:0007669"/>
    <property type="project" value="UniProtKB-KW"/>
</dbReference>
<evidence type="ECO:0000313" key="12">
    <source>
        <dbReference type="EMBL" id="KAA8998389.1"/>
    </source>
</evidence>
<dbReference type="PROSITE" id="PS51257">
    <property type="entry name" value="PROKAR_LIPOPROTEIN"/>
    <property type="match status" value="1"/>
</dbReference>
<comment type="cofactor">
    <cofactor evidence="1">
        <name>FAD</name>
        <dbReference type="ChEBI" id="CHEBI:57692"/>
    </cofactor>
</comment>
<dbReference type="PANTHER" id="PTHR43734:SF7">
    <property type="entry name" value="4,4'-DIAPONEUROSPORENE OXYGENASE"/>
    <property type="match status" value="1"/>
</dbReference>
<evidence type="ECO:0000256" key="9">
    <source>
        <dbReference type="ARBA" id="ARBA00048532"/>
    </source>
</evidence>
<dbReference type="PANTHER" id="PTHR43734">
    <property type="entry name" value="PHYTOENE DESATURASE"/>
    <property type="match status" value="1"/>
</dbReference>
<evidence type="ECO:0000256" key="6">
    <source>
        <dbReference type="ARBA" id="ARBA00039159"/>
    </source>
</evidence>
<dbReference type="InterPro" id="IPR036188">
    <property type="entry name" value="FAD/NAD-bd_sf"/>
</dbReference>
<dbReference type="NCBIfam" id="TIGR02734">
    <property type="entry name" value="crtI_fam"/>
    <property type="match status" value="1"/>
</dbReference>
<dbReference type="SUPFAM" id="SSF51905">
    <property type="entry name" value="FAD/NAD(P)-binding domain"/>
    <property type="match status" value="1"/>
</dbReference>
<evidence type="ECO:0000313" key="13">
    <source>
        <dbReference type="Proteomes" id="UP000367750"/>
    </source>
</evidence>